<dbReference type="PANTHER" id="PTHR47331:SF4">
    <property type="entry name" value="PEPTIDASE S1 DOMAIN-CONTAINING PROTEIN"/>
    <property type="match status" value="1"/>
</dbReference>
<dbReference type="InterPro" id="IPR005312">
    <property type="entry name" value="DUF1759"/>
</dbReference>
<feature type="region of interest" description="Disordered" evidence="1">
    <location>
        <begin position="132"/>
        <end position="172"/>
    </location>
</feature>
<comment type="caution">
    <text evidence="2">The sequence shown here is derived from an EMBL/GenBank/DDBJ whole genome shotgun (WGS) entry which is preliminary data.</text>
</comment>
<feature type="region of interest" description="Disordered" evidence="1">
    <location>
        <begin position="527"/>
        <end position="556"/>
    </location>
</feature>
<organism evidence="2 3">
    <name type="scientific">Mytilus galloprovincialis</name>
    <name type="common">Mediterranean mussel</name>
    <dbReference type="NCBI Taxonomy" id="29158"/>
    <lineage>
        <taxon>Eukaryota</taxon>
        <taxon>Metazoa</taxon>
        <taxon>Spiralia</taxon>
        <taxon>Lophotrochozoa</taxon>
        <taxon>Mollusca</taxon>
        <taxon>Bivalvia</taxon>
        <taxon>Autobranchia</taxon>
        <taxon>Pteriomorphia</taxon>
        <taxon>Mytilida</taxon>
        <taxon>Mytiloidea</taxon>
        <taxon>Mytilidae</taxon>
        <taxon>Mytilinae</taxon>
        <taxon>Mytilus</taxon>
    </lineage>
</organism>
<accession>A0A8B6EVJ8</accession>
<feature type="region of interest" description="Disordered" evidence="1">
    <location>
        <begin position="1"/>
        <end position="30"/>
    </location>
</feature>
<feature type="compositionally biased region" description="Acidic residues" evidence="1">
    <location>
        <begin position="1"/>
        <end position="20"/>
    </location>
</feature>
<dbReference type="EMBL" id="UYJE01005730">
    <property type="protein sequence ID" value="VDI39750.1"/>
    <property type="molecule type" value="Genomic_DNA"/>
</dbReference>
<sequence length="556" mass="64344">MDIEASELGEEQTDTEEDLDSASAEMENTARKRTFTEKGKLYEKKTIDDMFEVIKRLCENILSFVEKNAPFEVIRSKFSLWMDKYEHYLEQHQNFMARIREQEKEEYIYIYEDREAFLCDFKRTIEKYFSDSQSQTSSSHRGDRYTSRQGPASHHSDQRSTHSSRSSILSNISSKKLAEEQQRVELELKKEALKKKRLLELAKINIQMDEEELDLSTGIAVSDAKTNILNKYELLENVKSETQSIRSKISFKEQKQDKFAKVKLNPHAPHFEPKVEKVERSTNKGTTNIGTATLSSTYYKSPITEKKEYITTTTNRQDSGPTDQNNNSEAITAIVKNLRKPMPEIKRFSGDPLEFRKFVRQFTVKIVQNSDTEDEKMNYLEQFTFGEAHKVVSGFSHLSGEYAYQAAMEQLEERYGNSEVIANAFIKKALEWPTLKAGDSKGLDEFSLFLIECENAAHSINALRILEYSENIKRLMCKLPFHLHDRWRSVVLRIKTNKETVQFGNFVKFVKDEAKKVNDLTYGSTAVGTKGKTEPAKNENSRRATFEPETMHLQPI</sequence>
<feature type="compositionally biased region" description="Basic and acidic residues" evidence="1">
    <location>
        <begin position="531"/>
        <end position="550"/>
    </location>
</feature>
<keyword evidence="3" id="KW-1185">Reference proteome</keyword>
<evidence type="ECO:0000313" key="3">
    <source>
        <dbReference type="Proteomes" id="UP000596742"/>
    </source>
</evidence>
<dbReference type="AlphaFoldDB" id="A0A8B6EVJ8"/>
<proteinExistence type="predicted"/>
<reference evidence="2" key="1">
    <citation type="submission" date="2018-11" db="EMBL/GenBank/DDBJ databases">
        <authorList>
            <person name="Alioto T."/>
            <person name="Alioto T."/>
        </authorList>
    </citation>
    <scope>NUCLEOTIDE SEQUENCE</scope>
</reference>
<dbReference type="Proteomes" id="UP000596742">
    <property type="component" value="Unassembled WGS sequence"/>
</dbReference>
<protein>
    <submittedName>
        <fullName evidence="2">Uncharacterized protein</fullName>
    </submittedName>
</protein>
<gene>
    <name evidence="2" type="ORF">MGAL_10B065876</name>
</gene>
<evidence type="ECO:0000313" key="2">
    <source>
        <dbReference type="EMBL" id="VDI39750.1"/>
    </source>
</evidence>
<dbReference type="OrthoDB" id="6196325at2759"/>
<feature type="compositionally biased region" description="Low complexity" evidence="1">
    <location>
        <begin position="161"/>
        <end position="172"/>
    </location>
</feature>
<dbReference type="PANTHER" id="PTHR47331">
    <property type="entry name" value="PHD-TYPE DOMAIN-CONTAINING PROTEIN"/>
    <property type="match status" value="1"/>
</dbReference>
<evidence type="ECO:0000256" key="1">
    <source>
        <dbReference type="SAM" id="MobiDB-lite"/>
    </source>
</evidence>
<dbReference type="Pfam" id="PF03564">
    <property type="entry name" value="DUF1759"/>
    <property type="match status" value="1"/>
</dbReference>
<name>A0A8B6EVJ8_MYTGA</name>